<proteinExistence type="predicted"/>
<dbReference type="Proteomes" id="UP000821845">
    <property type="component" value="Chromosome 4"/>
</dbReference>
<keyword evidence="2" id="KW-1185">Reference proteome</keyword>
<name>A0ACB7SKF8_HYAAI</name>
<gene>
    <name evidence="1" type="ORF">HPB50_024169</name>
</gene>
<evidence type="ECO:0000313" key="1">
    <source>
        <dbReference type="EMBL" id="KAH6934409.1"/>
    </source>
</evidence>
<evidence type="ECO:0000313" key="2">
    <source>
        <dbReference type="Proteomes" id="UP000821845"/>
    </source>
</evidence>
<organism evidence="1 2">
    <name type="scientific">Hyalomma asiaticum</name>
    <name type="common">Tick</name>
    <dbReference type="NCBI Taxonomy" id="266040"/>
    <lineage>
        <taxon>Eukaryota</taxon>
        <taxon>Metazoa</taxon>
        <taxon>Ecdysozoa</taxon>
        <taxon>Arthropoda</taxon>
        <taxon>Chelicerata</taxon>
        <taxon>Arachnida</taxon>
        <taxon>Acari</taxon>
        <taxon>Parasitiformes</taxon>
        <taxon>Ixodida</taxon>
        <taxon>Ixodoidea</taxon>
        <taxon>Ixodidae</taxon>
        <taxon>Hyalomminae</taxon>
        <taxon>Hyalomma</taxon>
    </lineage>
</organism>
<dbReference type="EMBL" id="CM023484">
    <property type="protein sequence ID" value="KAH6934409.1"/>
    <property type="molecule type" value="Genomic_DNA"/>
</dbReference>
<accession>A0ACB7SKF8</accession>
<reference evidence="1" key="1">
    <citation type="submission" date="2020-05" db="EMBL/GenBank/DDBJ databases">
        <title>Large-scale comparative analyses of tick genomes elucidate their genetic diversity and vector capacities.</title>
        <authorList>
            <person name="Jia N."/>
            <person name="Wang J."/>
            <person name="Shi W."/>
            <person name="Du L."/>
            <person name="Sun Y."/>
            <person name="Zhan W."/>
            <person name="Jiang J."/>
            <person name="Wang Q."/>
            <person name="Zhang B."/>
            <person name="Ji P."/>
            <person name="Sakyi L.B."/>
            <person name="Cui X."/>
            <person name="Yuan T."/>
            <person name="Jiang B."/>
            <person name="Yang W."/>
            <person name="Lam T.T.-Y."/>
            <person name="Chang Q."/>
            <person name="Ding S."/>
            <person name="Wang X."/>
            <person name="Zhu J."/>
            <person name="Ruan X."/>
            <person name="Zhao L."/>
            <person name="Wei J."/>
            <person name="Que T."/>
            <person name="Du C."/>
            <person name="Cheng J."/>
            <person name="Dai P."/>
            <person name="Han X."/>
            <person name="Huang E."/>
            <person name="Gao Y."/>
            <person name="Liu J."/>
            <person name="Shao H."/>
            <person name="Ye R."/>
            <person name="Li L."/>
            <person name="Wei W."/>
            <person name="Wang X."/>
            <person name="Wang C."/>
            <person name="Yang T."/>
            <person name="Huo Q."/>
            <person name="Li W."/>
            <person name="Guo W."/>
            <person name="Chen H."/>
            <person name="Zhou L."/>
            <person name="Ni X."/>
            <person name="Tian J."/>
            <person name="Zhou Y."/>
            <person name="Sheng Y."/>
            <person name="Liu T."/>
            <person name="Pan Y."/>
            <person name="Xia L."/>
            <person name="Li J."/>
            <person name="Zhao F."/>
            <person name="Cao W."/>
        </authorList>
    </citation>
    <scope>NUCLEOTIDE SEQUENCE</scope>
    <source>
        <strain evidence="1">Hyas-2018</strain>
    </source>
</reference>
<protein>
    <submittedName>
        <fullName evidence="1">Uncharacterized protein</fullName>
    </submittedName>
</protein>
<sequence length="492" mass="55143">MLEPNFSIPTRRALRAGVCTGNMTVLKEVVDGLYAVVLKSRSSHAGADQVWFQLSAFADHMSAVSGDLWRELLANNLAGSNVHVDINDTVVVHSSRLLPALDELFAEYARTPERLLEGIAWLVIERFLWAAGEMPSLRFAVGYSELLLKRAACIDLVDSQLGLRSAAGWLRDRFNATNRSKLDNFLGGLVWTLRESLAKLSWIDQESMREATLKLSNLKFEALPGGAFFSEHGVADLFREFDAAVGNVSEAASFMRYFMRFSQTLRGYLGSDRCERVYRRRFAKSDTKPAEYFYYTNSIRVSLASIEPPLYSTDGTLAMNYAGLGSYVARELSRALDDVGTLVDFQGLTRTWWGPTKSKEYRDKLACEFDTPSPDDRGVGNTSAGEDVDHRLGLFPHVPALETAYRAYKRAVAADVINRVDVLQLPYLEDYTDDQVFFLTYCHALGAPAGDRYARKLCNVPLRNFRPFAEAFRCIDGSPMSPKKKCTFLYSS</sequence>
<comment type="caution">
    <text evidence="1">The sequence shown here is derived from an EMBL/GenBank/DDBJ whole genome shotgun (WGS) entry which is preliminary data.</text>
</comment>